<proteinExistence type="predicted"/>
<evidence type="ECO:0000313" key="1">
    <source>
        <dbReference type="EMBL" id="EWS76395.1"/>
    </source>
</evidence>
<accession>W7XAI6</accession>
<gene>
    <name evidence="1" type="ORF">TTHERM_000024148</name>
</gene>
<dbReference type="GeneID" id="24436860"/>
<dbReference type="KEGG" id="tet:TTHERM_000024148"/>
<reference evidence="2" key="1">
    <citation type="journal article" date="2006" name="PLoS Biol.">
        <title>Macronuclear genome sequence of the ciliate Tetrahymena thermophila, a model eukaryote.</title>
        <authorList>
            <person name="Eisen J.A."/>
            <person name="Coyne R.S."/>
            <person name="Wu M."/>
            <person name="Wu D."/>
            <person name="Thiagarajan M."/>
            <person name="Wortman J.R."/>
            <person name="Badger J.H."/>
            <person name="Ren Q."/>
            <person name="Amedeo P."/>
            <person name="Jones K.M."/>
            <person name="Tallon L.J."/>
            <person name="Delcher A.L."/>
            <person name="Salzberg S.L."/>
            <person name="Silva J.C."/>
            <person name="Haas B.J."/>
            <person name="Majoros W.H."/>
            <person name="Farzad M."/>
            <person name="Carlton J.M."/>
            <person name="Smith R.K. Jr."/>
            <person name="Garg J."/>
            <person name="Pearlman R.E."/>
            <person name="Karrer K.M."/>
            <person name="Sun L."/>
            <person name="Manning G."/>
            <person name="Elde N.C."/>
            <person name="Turkewitz A.P."/>
            <person name="Asai D.J."/>
            <person name="Wilkes D.E."/>
            <person name="Wang Y."/>
            <person name="Cai H."/>
            <person name="Collins K."/>
            <person name="Stewart B.A."/>
            <person name="Lee S.R."/>
            <person name="Wilamowska K."/>
            <person name="Weinberg Z."/>
            <person name="Ruzzo W.L."/>
            <person name="Wloga D."/>
            <person name="Gaertig J."/>
            <person name="Frankel J."/>
            <person name="Tsao C.-C."/>
            <person name="Gorovsky M.A."/>
            <person name="Keeling P.J."/>
            <person name="Waller R.F."/>
            <person name="Patron N.J."/>
            <person name="Cherry J.M."/>
            <person name="Stover N.A."/>
            <person name="Krieger C.J."/>
            <person name="del Toro C."/>
            <person name="Ryder H.F."/>
            <person name="Williamson S.C."/>
            <person name="Barbeau R.A."/>
            <person name="Hamilton E.P."/>
            <person name="Orias E."/>
        </authorList>
    </citation>
    <scope>NUCLEOTIDE SEQUENCE [LARGE SCALE GENOMIC DNA]</scope>
    <source>
        <strain evidence="2">SB210</strain>
    </source>
</reference>
<sequence>MLLAHYSGVISKNLSYIPSVIGVLTQPGLTDKTSSLPLYSSDKDLLKQSLKLLLPPYIAKPATGKQLDMLERLIIALFCFLFNNQLINPLVNKAYAPIFIDIRLFIQEQVYFSNDPLIRYPTLFTKMLISNPLTFSTIASITPGFQIAQKSISTIQISISFLIDFLISSAKASPFLTFLISMTRLKPLLANSRAIPLPIPSVQADIAAYDPFPYLCIKLQPGINYLLIKPKTFPKDLVTKPAAQNKASAPTSLLFLSTN</sequence>
<dbReference type="EMBL" id="GG662845">
    <property type="protein sequence ID" value="EWS76395.1"/>
    <property type="molecule type" value="Genomic_DNA"/>
</dbReference>
<dbReference type="InParanoid" id="W7XAI6"/>
<name>W7XAI6_TETTS</name>
<protein>
    <submittedName>
        <fullName evidence="1">Uncharacterized protein</fullName>
    </submittedName>
</protein>
<dbReference type="AlphaFoldDB" id="W7XAI6"/>
<dbReference type="RefSeq" id="XP_012651179.1">
    <property type="nucleotide sequence ID" value="XM_012795725.1"/>
</dbReference>
<keyword evidence="2" id="KW-1185">Reference proteome</keyword>
<organism evidence="1 2">
    <name type="scientific">Tetrahymena thermophila (strain SB210)</name>
    <dbReference type="NCBI Taxonomy" id="312017"/>
    <lineage>
        <taxon>Eukaryota</taxon>
        <taxon>Sar</taxon>
        <taxon>Alveolata</taxon>
        <taxon>Ciliophora</taxon>
        <taxon>Intramacronucleata</taxon>
        <taxon>Oligohymenophorea</taxon>
        <taxon>Hymenostomatida</taxon>
        <taxon>Tetrahymenina</taxon>
        <taxon>Tetrahymenidae</taxon>
        <taxon>Tetrahymena</taxon>
    </lineage>
</organism>
<dbReference type="Proteomes" id="UP000009168">
    <property type="component" value="Unassembled WGS sequence"/>
</dbReference>
<evidence type="ECO:0000313" key="2">
    <source>
        <dbReference type="Proteomes" id="UP000009168"/>
    </source>
</evidence>